<keyword evidence="2 6" id="KW-0238">DNA-binding</keyword>
<evidence type="ECO:0000256" key="2">
    <source>
        <dbReference type="ARBA" id="ARBA00023125"/>
    </source>
</evidence>
<reference evidence="6 7" key="1">
    <citation type="submission" date="2019-03" db="EMBL/GenBank/DDBJ databases">
        <title>Genomic Encyclopedia of Type Strains, Phase IV (KMG-IV): sequencing the most valuable type-strain genomes for metagenomic binning, comparative biology and taxonomic classification.</title>
        <authorList>
            <person name="Goeker M."/>
        </authorList>
    </citation>
    <scope>NUCLEOTIDE SEQUENCE [LARGE SCALE GENOMIC DNA]</scope>
    <source>
        <strain evidence="6 7">DSM 100059</strain>
    </source>
</reference>
<dbReference type="GO" id="GO:0003677">
    <property type="term" value="F:DNA binding"/>
    <property type="evidence" value="ECO:0007669"/>
    <property type="project" value="UniProtKB-KW"/>
</dbReference>
<dbReference type="Proteomes" id="UP000294498">
    <property type="component" value="Unassembled WGS sequence"/>
</dbReference>
<dbReference type="SUPFAM" id="SSF52172">
    <property type="entry name" value="CheY-like"/>
    <property type="match status" value="1"/>
</dbReference>
<dbReference type="PROSITE" id="PS50110">
    <property type="entry name" value="RESPONSE_REGULATORY"/>
    <property type="match status" value="1"/>
</dbReference>
<keyword evidence="7" id="KW-1185">Reference proteome</keyword>
<dbReference type="Pfam" id="PF00072">
    <property type="entry name" value="Response_reg"/>
    <property type="match status" value="1"/>
</dbReference>
<protein>
    <submittedName>
        <fullName evidence="6">DNA-binding NarL/FixJ family response regulator</fullName>
    </submittedName>
</protein>
<evidence type="ECO:0000256" key="1">
    <source>
        <dbReference type="ARBA" id="ARBA00023015"/>
    </source>
</evidence>
<dbReference type="OrthoDB" id="659223at2"/>
<accession>A0A4R8DQF5</accession>
<evidence type="ECO:0000256" key="3">
    <source>
        <dbReference type="ARBA" id="ARBA00023163"/>
    </source>
</evidence>
<dbReference type="AlphaFoldDB" id="A0A4R8DQF5"/>
<dbReference type="InterPro" id="IPR001789">
    <property type="entry name" value="Sig_transdc_resp-reg_receiver"/>
</dbReference>
<proteinExistence type="predicted"/>
<organism evidence="6 7">
    <name type="scientific">Dinghuibacter silviterrae</name>
    <dbReference type="NCBI Taxonomy" id="1539049"/>
    <lineage>
        <taxon>Bacteria</taxon>
        <taxon>Pseudomonadati</taxon>
        <taxon>Bacteroidota</taxon>
        <taxon>Chitinophagia</taxon>
        <taxon>Chitinophagales</taxon>
        <taxon>Chitinophagaceae</taxon>
        <taxon>Dinghuibacter</taxon>
    </lineage>
</organism>
<gene>
    <name evidence="6" type="ORF">EDB95_1402</name>
</gene>
<evidence type="ECO:0000313" key="7">
    <source>
        <dbReference type="Proteomes" id="UP000294498"/>
    </source>
</evidence>
<dbReference type="Gene3D" id="3.40.50.2300">
    <property type="match status" value="1"/>
</dbReference>
<dbReference type="PANTHER" id="PTHR43214">
    <property type="entry name" value="TWO-COMPONENT RESPONSE REGULATOR"/>
    <property type="match status" value="1"/>
</dbReference>
<keyword evidence="1" id="KW-0805">Transcription regulation</keyword>
<dbReference type="EMBL" id="SODV01000001">
    <property type="protein sequence ID" value="TDX00380.1"/>
    <property type="molecule type" value="Genomic_DNA"/>
</dbReference>
<sequence>MITKVLIAEDHESANISVQKTLEELNITQIDYTYYCDDAVQKIQIAHQKNEPYDLLISDLYFEEDERIQRISEGTDLIVAARQVQPDLKVLVFSAEDKPAVIESLFNNQDIDGYVRKARNDAKELKMAIEFIANNQRYLPRHLVKQFKQKNTHEFTEFDIIIISLMARGIRQKDIPAHLKEKQIQPSGLSSIEKRLNRIKEALDFSNNEQLVAYCKDMGIV</sequence>
<keyword evidence="4" id="KW-0597">Phosphoprotein</keyword>
<dbReference type="InterPro" id="IPR039420">
    <property type="entry name" value="WalR-like"/>
</dbReference>
<dbReference type="InterPro" id="IPR011006">
    <property type="entry name" value="CheY-like_superfamily"/>
</dbReference>
<dbReference type="RefSeq" id="WP_133991953.1">
    <property type="nucleotide sequence ID" value="NZ_SODV01000001.1"/>
</dbReference>
<evidence type="ECO:0000313" key="6">
    <source>
        <dbReference type="EMBL" id="TDX00380.1"/>
    </source>
</evidence>
<dbReference type="GO" id="GO:0000160">
    <property type="term" value="P:phosphorelay signal transduction system"/>
    <property type="evidence" value="ECO:0007669"/>
    <property type="project" value="InterPro"/>
</dbReference>
<feature type="domain" description="Response regulatory" evidence="5">
    <location>
        <begin position="4"/>
        <end position="132"/>
    </location>
</feature>
<feature type="modified residue" description="4-aspartylphosphate" evidence="4">
    <location>
        <position position="59"/>
    </location>
</feature>
<keyword evidence="3" id="KW-0804">Transcription</keyword>
<evidence type="ECO:0000259" key="5">
    <source>
        <dbReference type="PROSITE" id="PS50110"/>
    </source>
</evidence>
<name>A0A4R8DQF5_9BACT</name>
<evidence type="ECO:0000256" key="4">
    <source>
        <dbReference type="PROSITE-ProRule" id="PRU00169"/>
    </source>
</evidence>
<dbReference type="SMART" id="SM00448">
    <property type="entry name" value="REC"/>
    <property type="match status" value="1"/>
</dbReference>
<dbReference type="PANTHER" id="PTHR43214:SF41">
    <property type="entry name" value="NITRATE_NITRITE RESPONSE REGULATOR PROTEIN NARP"/>
    <property type="match status" value="1"/>
</dbReference>
<comment type="caution">
    <text evidence="6">The sequence shown here is derived from an EMBL/GenBank/DDBJ whole genome shotgun (WGS) entry which is preliminary data.</text>
</comment>